<dbReference type="Gene3D" id="3.90.190.10">
    <property type="entry name" value="Protein tyrosine phosphatase superfamily"/>
    <property type="match status" value="1"/>
</dbReference>
<comment type="similarity">
    <text evidence="1">Belongs to the ADP-ribosylglycohydrolase family.</text>
</comment>
<sequence>MSEQRIADRFTLQQSWWIASEMTRRHPEILISRVDVEDLGPLLIANDRRSDVQILFHAEGGIRITTATGENTALPWNTVFSFQNAHKAVKLMEIATDLGQPVTSPETTERTIVYRLIARWLTRELDGRHTWEALPVANPGLSATKAERNAQRLLSPFPSAVRAAQDRTVNEHGGHSVRITDHGYEPMWYFLRDSEPIFVLDDAGFAHLQSDAQIDLLRLYRVFGHRIDAVVDVLSASPPRVIEIAKQHDALVEPGPDFRIGLAPNGGVAVMTKEAFERWMSEAESVASASAASTPAAGSSVDAPETPEVPVYRSDDTRAVTHDNGRLRLSNAQRDRAIGTMIGSAAGDARGSQYEFGTAIPQTTELEFGIGAFGHEVGEWTDDTSMAMPILDALARNESLNDAKTLGKIVQEWKTWARHSKDVGAQTHTILSAVGAHATEADARTASEELHARSGRSAGNGSLMRTSPIALGYLAEGREPALIDASSRIAQLTHWEEDNIDACALWNLAIRHAILHGELNLHDQLQWLPESRRDKWRGLIGEALSPDKNPVDFAHKNGWVVLAFQAALSAVAQSSNAADAIDRAIRGGGDTDTVAAIAGALAGARYGSTSVPVDWQVKLHGYPGIDAAELARRSVRAFAGADDQGWPNSARQDPVGYVDYIAQHPHDDGLWIGSLAGLDRLTDVVPEVSAVVSLCRVGTEQVPEGMKSVQVRLIDSSDANPQLDTTLRSTAMAIADLRAAGHKVYLHCVEGRSRTPSVAALYSALHRGVPVQDAFADIERAIPVFGPQRFLVSAVERIAADR</sequence>
<dbReference type="Proteomes" id="UP001170379">
    <property type="component" value="Unassembled WGS sequence"/>
</dbReference>
<evidence type="ECO:0000313" key="5">
    <source>
        <dbReference type="EMBL" id="MDJ1372201.1"/>
    </source>
</evidence>
<comment type="caution">
    <text evidence="5">The sequence shown here is derived from an EMBL/GenBank/DDBJ whole genome shotgun (WGS) entry which is preliminary data.</text>
</comment>
<dbReference type="SUPFAM" id="SSF101478">
    <property type="entry name" value="ADP-ribosylglycohydrolase"/>
    <property type="match status" value="1"/>
</dbReference>
<proteinExistence type="inferred from homology"/>
<dbReference type="RefSeq" id="WP_051267061.1">
    <property type="nucleotide sequence ID" value="NZ_CP028426.1"/>
</dbReference>
<dbReference type="InterPro" id="IPR050792">
    <property type="entry name" value="ADP-ribosylglycohydrolase"/>
</dbReference>
<evidence type="ECO:0000256" key="2">
    <source>
        <dbReference type="ARBA" id="ARBA00022801"/>
    </source>
</evidence>
<dbReference type="InterPro" id="IPR054445">
    <property type="entry name" value="T3SS_chaperone_dom"/>
</dbReference>
<dbReference type="Pfam" id="PF03747">
    <property type="entry name" value="ADP_ribosyl_GH"/>
    <property type="match status" value="1"/>
</dbReference>
<dbReference type="PROSITE" id="PS00383">
    <property type="entry name" value="TYR_PHOSPHATASE_1"/>
    <property type="match status" value="1"/>
</dbReference>
<dbReference type="Pfam" id="PF22553">
    <property type="entry name" value="TY-Chap2"/>
    <property type="match status" value="1"/>
</dbReference>
<dbReference type="InterPro" id="IPR029021">
    <property type="entry name" value="Prot-tyrosine_phosphatase-like"/>
</dbReference>
<evidence type="ECO:0000256" key="1">
    <source>
        <dbReference type="ARBA" id="ARBA00010702"/>
    </source>
</evidence>
<reference evidence="5" key="2">
    <citation type="journal article" date="2022" name="Sci. Rep.">
        <title>In silico prediction of the enzymes involved in the degradation of the herbicide molinate by Gulosibacter molinativorax ON4T.</title>
        <authorList>
            <person name="Lopes A.R."/>
            <person name="Bunin E."/>
            <person name="Viana A.T."/>
            <person name="Froufe H."/>
            <person name="Munoz-Merida A."/>
            <person name="Pinho D."/>
            <person name="Figueiredo J."/>
            <person name="Barroso C."/>
            <person name="Vaz-Moreira I."/>
            <person name="Bellanger X."/>
            <person name="Egas C."/>
            <person name="Nunes O.C."/>
        </authorList>
    </citation>
    <scope>NUCLEOTIDE SEQUENCE</scope>
    <source>
        <strain evidence="5">ON4</strain>
    </source>
</reference>
<gene>
    <name evidence="5" type="ORF">C7K25_12610</name>
</gene>
<evidence type="ECO:0000259" key="4">
    <source>
        <dbReference type="Pfam" id="PF22553"/>
    </source>
</evidence>
<evidence type="ECO:0000256" key="3">
    <source>
        <dbReference type="SAM" id="MobiDB-lite"/>
    </source>
</evidence>
<keyword evidence="6" id="KW-1185">Reference proteome</keyword>
<feature type="domain" description="T3SS peptide-binding chaperone" evidence="4">
    <location>
        <begin position="14"/>
        <end position="231"/>
    </location>
</feature>
<dbReference type="PANTHER" id="PTHR16222">
    <property type="entry name" value="ADP-RIBOSYLGLYCOHYDROLASE"/>
    <property type="match status" value="1"/>
</dbReference>
<evidence type="ECO:0000313" key="6">
    <source>
        <dbReference type="Proteomes" id="UP001170379"/>
    </source>
</evidence>
<dbReference type="PANTHER" id="PTHR16222:SF24">
    <property type="entry name" value="ADP-RIBOSYLHYDROLASE ARH3"/>
    <property type="match status" value="1"/>
</dbReference>
<dbReference type="InterPro" id="IPR005502">
    <property type="entry name" value="Ribosyl_crysJ1"/>
</dbReference>
<dbReference type="SUPFAM" id="SSF52799">
    <property type="entry name" value="(Phosphotyrosine protein) phosphatases II"/>
    <property type="match status" value="1"/>
</dbReference>
<dbReference type="Gene3D" id="1.10.4080.10">
    <property type="entry name" value="ADP-ribosylation/Crystallin J1"/>
    <property type="match status" value="1"/>
</dbReference>
<dbReference type="InterPro" id="IPR016130">
    <property type="entry name" value="Tyr_Pase_AS"/>
</dbReference>
<dbReference type="EMBL" id="PXVD01000021">
    <property type="protein sequence ID" value="MDJ1372201.1"/>
    <property type="molecule type" value="Genomic_DNA"/>
</dbReference>
<dbReference type="InterPro" id="IPR036705">
    <property type="entry name" value="Ribosyl_crysJ1_sf"/>
</dbReference>
<organism evidence="5 6">
    <name type="scientific">Gulosibacter molinativorax</name>
    <dbReference type="NCBI Taxonomy" id="256821"/>
    <lineage>
        <taxon>Bacteria</taxon>
        <taxon>Bacillati</taxon>
        <taxon>Actinomycetota</taxon>
        <taxon>Actinomycetes</taxon>
        <taxon>Micrococcales</taxon>
        <taxon>Microbacteriaceae</taxon>
        <taxon>Gulosibacter</taxon>
    </lineage>
</organism>
<feature type="region of interest" description="Disordered" evidence="3">
    <location>
        <begin position="290"/>
        <end position="311"/>
    </location>
</feature>
<name>A0ABT7CAG1_9MICO</name>
<feature type="compositionally biased region" description="Low complexity" evidence="3">
    <location>
        <begin position="290"/>
        <end position="300"/>
    </location>
</feature>
<keyword evidence="2" id="KW-0378">Hydrolase</keyword>
<accession>A0ABT7CAG1</accession>
<reference evidence="5" key="1">
    <citation type="submission" date="2018-03" db="EMBL/GenBank/DDBJ databases">
        <authorList>
            <person name="Nunes O.C."/>
            <person name="Lopes A.R."/>
            <person name="Froufe H."/>
            <person name="Munoz-Merida A."/>
            <person name="Barroso C."/>
            <person name="Egas C."/>
        </authorList>
    </citation>
    <scope>NUCLEOTIDE SEQUENCE</scope>
    <source>
        <strain evidence="5">ON4</strain>
    </source>
</reference>
<protein>
    <recommendedName>
        <fullName evidence="4">T3SS peptide-binding chaperone domain-containing protein</fullName>
    </recommendedName>
</protein>